<feature type="coiled-coil region" evidence="1">
    <location>
        <begin position="161"/>
        <end position="219"/>
    </location>
</feature>
<accession>A0A2I0J1L2</accession>
<proteinExistence type="predicted"/>
<protein>
    <submittedName>
        <fullName evidence="3">Uncharacterized protein</fullName>
    </submittedName>
</protein>
<organism evidence="3 4">
    <name type="scientific">Punica granatum</name>
    <name type="common">Pomegranate</name>
    <dbReference type="NCBI Taxonomy" id="22663"/>
    <lineage>
        <taxon>Eukaryota</taxon>
        <taxon>Viridiplantae</taxon>
        <taxon>Streptophyta</taxon>
        <taxon>Embryophyta</taxon>
        <taxon>Tracheophyta</taxon>
        <taxon>Spermatophyta</taxon>
        <taxon>Magnoliopsida</taxon>
        <taxon>eudicotyledons</taxon>
        <taxon>Gunneridae</taxon>
        <taxon>Pentapetalae</taxon>
        <taxon>rosids</taxon>
        <taxon>malvids</taxon>
        <taxon>Myrtales</taxon>
        <taxon>Lythraceae</taxon>
        <taxon>Punica</taxon>
    </lineage>
</organism>
<keyword evidence="2" id="KW-0732">Signal</keyword>
<dbReference type="Proteomes" id="UP000233551">
    <property type="component" value="Unassembled WGS sequence"/>
</dbReference>
<dbReference type="AlphaFoldDB" id="A0A2I0J1L2"/>
<feature type="signal peptide" evidence="2">
    <location>
        <begin position="1"/>
        <end position="22"/>
    </location>
</feature>
<sequence>MKGSPHLLQIWLLAHIRPFCSSHPYFYITDDHSLIARLLPMFYPPEHTFSKWRQFLEELTPTQFLWVAYWNPGGPMITGCPEIIGPPLLSHLGSTLVFRSPVIRQLGGLQDIPTEADRLVYQILWADSASSVAERFSRVREMRRFCFRSRELRSGGMHKELQSIREERDRLRCELVDTRAELADYKELQRELAQTHARIANQDQEIARLSATLDRTRAKARKHARPEEDIPPTPMYSQPPTLQALPPPTPTGIPSGYSGAPSVHLSLPTVQSSFDSSDSACIATLEGMVNHLAANMATNMNELMALLRDQNRASSSYTPPPEHGPTVHPNPAVPPTLVSESEEISFSAMTYLPAVYSVTDPLPLPPAPTAVPLPPAAFLSADSAMHALPPLAMSMQPPVYTVLPLTVPTAMSASAHAYTIESFPFQTSQPHMGLSYQALPPLNIHPLEPGTPIQATPIAPPTNFLLEMERKQERRPEENRGDY</sequence>
<feature type="chain" id="PRO_5014166683" evidence="2">
    <location>
        <begin position="23"/>
        <end position="483"/>
    </location>
</feature>
<reference evidence="3 4" key="1">
    <citation type="submission" date="2017-11" db="EMBL/GenBank/DDBJ databases">
        <title>De-novo sequencing of pomegranate (Punica granatum L.) genome.</title>
        <authorList>
            <person name="Akparov Z."/>
            <person name="Amiraslanov A."/>
            <person name="Hajiyeva S."/>
            <person name="Abbasov M."/>
            <person name="Kaur K."/>
            <person name="Hamwieh A."/>
            <person name="Solovyev V."/>
            <person name="Salamov A."/>
            <person name="Braich B."/>
            <person name="Kosarev P."/>
            <person name="Mahmoud A."/>
            <person name="Hajiyev E."/>
            <person name="Babayeva S."/>
            <person name="Izzatullayeva V."/>
            <person name="Mammadov A."/>
            <person name="Mammadov A."/>
            <person name="Sharifova S."/>
            <person name="Ojaghi J."/>
            <person name="Eynullazada K."/>
            <person name="Bayramov B."/>
            <person name="Abdulazimova A."/>
            <person name="Shahmuradov I."/>
        </authorList>
    </citation>
    <scope>NUCLEOTIDE SEQUENCE [LARGE SCALE GENOMIC DNA]</scope>
    <source>
        <strain evidence="4">cv. AG2017</strain>
        <tissue evidence="3">Leaf</tissue>
    </source>
</reference>
<keyword evidence="1" id="KW-0175">Coiled coil</keyword>
<name>A0A2I0J1L2_PUNGR</name>
<evidence type="ECO:0000313" key="3">
    <source>
        <dbReference type="EMBL" id="PKI49810.1"/>
    </source>
</evidence>
<gene>
    <name evidence="3" type="ORF">CRG98_029787</name>
</gene>
<evidence type="ECO:0000313" key="4">
    <source>
        <dbReference type="Proteomes" id="UP000233551"/>
    </source>
</evidence>
<evidence type="ECO:0000256" key="2">
    <source>
        <dbReference type="SAM" id="SignalP"/>
    </source>
</evidence>
<dbReference type="EMBL" id="PGOL01002196">
    <property type="protein sequence ID" value="PKI49810.1"/>
    <property type="molecule type" value="Genomic_DNA"/>
</dbReference>
<evidence type="ECO:0000256" key="1">
    <source>
        <dbReference type="SAM" id="Coils"/>
    </source>
</evidence>
<comment type="caution">
    <text evidence="3">The sequence shown here is derived from an EMBL/GenBank/DDBJ whole genome shotgun (WGS) entry which is preliminary data.</text>
</comment>
<keyword evidence="4" id="KW-1185">Reference proteome</keyword>